<reference evidence="1 2" key="1">
    <citation type="submission" date="2021-12" db="EMBL/GenBank/DDBJ databases">
        <title>Genome sequence of Kibdelosporangium philippinense ATCC 49844.</title>
        <authorList>
            <person name="Fedorov E.A."/>
            <person name="Omeragic M."/>
            <person name="Shalygina K.F."/>
            <person name="Maclea K.S."/>
        </authorList>
    </citation>
    <scope>NUCLEOTIDE SEQUENCE [LARGE SCALE GENOMIC DNA]</scope>
    <source>
        <strain evidence="1 2">ATCC 49844</strain>
    </source>
</reference>
<dbReference type="RefSeq" id="WP_233722594.1">
    <property type="nucleotide sequence ID" value="NZ_JAJVCN010000001.1"/>
</dbReference>
<organism evidence="1 2">
    <name type="scientific">Kibdelosporangium philippinense</name>
    <dbReference type="NCBI Taxonomy" id="211113"/>
    <lineage>
        <taxon>Bacteria</taxon>
        <taxon>Bacillati</taxon>
        <taxon>Actinomycetota</taxon>
        <taxon>Actinomycetes</taxon>
        <taxon>Pseudonocardiales</taxon>
        <taxon>Pseudonocardiaceae</taxon>
        <taxon>Kibdelosporangium</taxon>
    </lineage>
</organism>
<protein>
    <submittedName>
        <fullName evidence="1">Uncharacterized protein</fullName>
    </submittedName>
</protein>
<gene>
    <name evidence="1" type="ORF">LWC34_01530</name>
</gene>
<proteinExistence type="predicted"/>
<name>A0ABS8Z0N8_9PSEU</name>
<dbReference type="Proteomes" id="UP001521150">
    <property type="component" value="Unassembled WGS sequence"/>
</dbReference>
<evidence type="ECO:0000313" key="2">
    <source>
        <dbReference type="Proteomes" id="UP001521150"/>
    </source>
</evidence>
<sequence>MRVLGIAEDRFAVEIRAGSQVRSIMVTVPDSLLDDLVIAGVDREAVVVEAVKYLIEGGGELPAEVDLVAVEHEDPAFVEELRLRMGARPVPPEI</sequence>
<comment type="caution">
    <text evidence="1">The sequence shown here is derived from an EMBL/GenBank/DDBJ whole genome shotgun (WGS) entry which is preliminary data.</text>
</comment>
<evidence type="ECO:0000313" key="1">
    <source>
        <dbReference type="EMBL" id="MCE7001529.1"/>
    </source>
</evidence>
<keyword evidence="2" id="KW-1185">Reference proteome</keyword>
<dbReference type="EMBL" id="JAJVCN010000001">
    <property type="protein sequence ID" value="MCE7001529.1"/>
    <property type="molecule type" value="Genomic_DNA"/>
</dbReference>
<accession>A0ABS8Z0N8</accession>